<keyword evidence="6" id="KW-0326">Glycosidase</keyword>
<dbReference type="InterPro" id="IPR013783">
    <property type="entry name" value="Ig-like_fold"/>
</dbReference>
<evidence type="ECO:0000256" key="1">
    <source>
        <dbReference type="ARBA" id="ARBA00005336"/>
    </source>
</evidence>
<dbReference type="InterPro" id="IPR036881">
    <property type="entry name" value="Glyco_hydro_3_C_sf"/>
</dbReference>
<dbReference type="Proteomes" id="UP000006263">
    <property type="component" value="Unassembled WGS sequence"/>
</dbReference>
<evidence type="ECO:0000313" key="6">
    <source>
        <dbReference type="EMBL" id="GAC26167.1"/>
    </source>
</evidence>
<keyword evidence="2 4" id="KW-0732">Signal</keyword>
<reference evidence="6 7" key="1">
    <citation type="journal article" date="2017" name="Antonie Van Leeuwenhoek">
        <title>Rhizobium rhizosphaerae sp. nov., a novel species isolated from rice rhizosphere.</title>
        <authorList>
            <person name="Zhao J.J."/>
            <person name="Zhang J."/>
            <person name="Zhang R.J."/>
            <person name="Zhang C.W."/>
            <person name="Yin H.Q."/>
            <person name="Zhang X.X."/>
        </authorList>
    </citation>
    <scope>NUCLEOTIDE SEQUENCE [LARGE SCALE GENOMIC DNA]</scope>
    <source>
        <strain evidence="6 7">KMM 241</strain>
    </source>
</reference>
<dbReference type="SMART" id="SM01217">
    <property type="entry name" value="Fn3_like"/>
    <property type="match status" value="1"/>
</dbReference>
<name>K6Z700_9ALTE</name>
<sequence>MLKTLLVSVLMFTCHLVGAAQINHVKQQIWFNPELSFETRAQALVNAMTIDEKITQLSHSTPAIPRLEVPQYNWWNEALHGIARNGKATIFPQAIGLGATFDPELAQEVANAISDEARAKYAIAQSIGNQGQYAGLTFWTPNVNIFRDPRWGRGQETYGEDPLLTSQMGTAFVKGLQGDDPKYLKSAGVAKHFAVHSGPESLRHQFDVEPSKKDLYETYLPAFEALVTQAKVAGVMCAYNGVYGQPSCASEFLLGEMLKKKWQFNGYVVSDCGALHDFHSGHKVTHNRVESAALALRAGVDLNCGFTYEKSLKAAFEEGLITQSLIDQRLKNLLMIRFRLGLFDPSELNPHNAIGQEVIHSLEHIELARKVAAKSIVLLKNEKQVLPLSKDIKVPYVTGPFAASSDMLMGNYYGISDSLVTVLEGIAGKVSLGSSLNYRAGALPFHSNINPLNWAPEVAKTADAVIAVVGISADMEGEEVDAIASADRGDRVAITLPQNQVDYVKQLAENKKGPLILVVAAGSPVDISELDPLADAILWIWYPGEQGGNAVADVIFGDTNPSGHLPLTFVKTIDDLPPFDDYTMTGRTYKFLKKLPLYPFGFGLSYTQFKFGKLSLSKRAPQEGENINISVEVENSTALDGETVVQVYLSPQVPLKNEAITNLKAFKRVHIGAYEKRLIEFTIEGKNLYRVNDAGENVWPSGAYTLAVGDSLPSKRSIELGAAPHGSQQIHF</sequence>
<dbReference type="Gene3D" id="3.40.50.1700">
    <property type="entry name" value="Glycoside hydrolase family 3 C-terminal domain"/>
    <property type="match status" value="1"/>
</dbReference>
<evidence type="ECO:0000256" key="2">
    <source>
        <dbReference type="ARBA" id="ARBA00022729"/>
    </source>
</evidence>
<dbReference type="InterPro" id="IPR017853">
    <property type="entry name" value="GH"/>
</dbReference>
<comment type="similarity">
    <text evidence="1">Belongs to the glycosyl hydrolase 3 family.</text>
</comment>
<keyword evidence="3 6" id="KW-0378">Hydrolase</keyword>
<evidence type="ECO:0000313" key="7">
    <source>
        <dbReference type="Proteomes" id="UP000006263"/>
    </source>
</evidence>
<dbReference type="InterPro" id="IPR036962">
    <property type="entry name" value="Glyco_hydro_3_N_sf"/>
</dbReference>
<dbReference type="Gene3D" id="3.20.20.300">
    <property type="entry name" value="Glycoside hydrolase, family 3, N-terminal domain"/>
    <property type="match status" value="1"/>
</dbReference>
<comment type="caution">
    <text evidence="6">The sequence shown here is derived from an EMBL/GenBank/DDBJ whole genome shotgun (WGS) entry which is preliminary data.</text>
</comment>
<evidence type="ECO:0000256" key="3">
    <source>
        <dbReference type="ARBA" id="ARBA00022801"/>
    </source>
</evidence>
<accession>K6Z700</accession>
<feature type="signal peptide" evidence="4">
    <location>
        <begin position="1"/>
        <end position="19"/>
    </location>
</feature>
<dbReference type="eggNOG" id="COG1472">
    <property type="taxonomic scope" value="Bacteria"/>
</dbReference>
<dbReference type="PANTHER" id="PTHR42721:SF3">
    <property type="entry name" value="BETA-D-XYLOSIDASE 5-RELATED"/>
    <property type="match status" value="1"/>
</dbReference>
<dbReference type="GO" id="GO:0046556">
    <property type="term" value="F:alpha-L-arabinofuranosidase activity"/>
    <property type="evidence" value="ECO:0007669"/>
    <property type="project" value="TreeGrafter"/>
</dbReference>
<dbReference type="GO" id="GO:0008422">
    <property type="term" value="F:beta-glucosidase activity"/>
    <property type="evidence" value="ECO:0007669"/>
    <property type="project" value="UniProtKB-EC"/>
</dbReference>
<dbReference type="GO" id="GO:0031222">
    <property type="term" value="P:arabinan catabolic process"/>
    <property type="evidence" value="ECO:0007669"/>
    <property type="project" value="TreeGrafter"/>
</dbReference>
<dbReference type="Pfam" id="PF14310">
    <property type="entry name" value="Fn3-like"/>
    <property type="match status" value="1"/>
</dbReference>
<dbReference type="InterPro" id="IPR026891">
    <property type="entry name" value="Fn3-like"/>
</dbReference>
<dbReference type="Pfam" id="PF01915">
    <property type="entry name" value="Glyco_hydro_3_C"/>
    <property type="match status" value="1"/>
</dbReference>
<dbReference type="GO" id="GO:0009044">
    <property type="term" value="F:xylan 1,4-beta-xylosidase activity"/>
    <property type="evidence" value="ECO:0007669"/>
    <property type="project" value="InterPro"/>
</dbReference>
<dbReference type="Gene3D" id="2.60.40.10">
    <property type="entry name" value="Immunoglobulins"/>
    <property type="match status" value="1"/>
</dbReference>
<dbReference type="InterPro" id="IPR002772">
    <property type="entry name" value="Glyco_hydro_3_C"/>
</dbReference>
<dbReference type="SUPFAM" id="SSF51445">
    <property type="entry name" value="(Trans)glycosidases"/>
    <property type="match status" value="1"/>
</dbReference>
<feature type="domain" description="Fibronectin type III-like" evidence="5">
    <location>
        <begin position="643"/>
        <end position="712"/>
    </location>
</feature>
<gene>
    <name evidence="6" type="ORF">GMES_3894</name>
</gene>
<organism evidence="6 7">
    <name type="scientific">Paraglaciecola mesophila KMM 241</name>
    <dbReference type="NCBI Taxonomy" id="1128912"/>
    <lineage>
        <taxon>Bacteria</taxon>
        <taxon>Pseudomonadati</taxon>
        <taxon>Pseudomonadota</taxon>
        <taxon>Gammaproteobacteria</taxon>
        <taxon>Alteromonadales</taxon>
        <taxon>Alteromonadaceae</taxon>
        <taxon>Paraglaciecola</taxon>
    </lineage>
</organism>
<dbReference type="SUPFAM" id="SSF52279">
    <property type="entry name" value="Beta-D-glucan exohydrolase, C-terminal domain"/>
    <property type="match status" value="1"/>
</dbReference>
<dbReference type="InterPro" id="IPR001764">
    <property type="entry name" value="Glyco_hydro_3_N"/>
</dbReference>
<dbReference type="PRINTS" id="PR00133">
    <property type="entry name" value="GLHYDRLASE3"/>
</dbReference>
<protein>
    <submittedName>
        <fullName evidence="6">Beta-glucosidase</fullName>
        <ecNumber evidence="6">3.2.1.21</ecNumber>
    </submittedName>
</protein>
<dbReference type="InterPro" id="IPR044993">
    <property type="entry name" value="BXL"/>
</dbReference>
<feature type="chain" id="PRO_5003898095" evidence="4">
    <location>
        <begin position="20"/>
        <end position="732"/>
    </location>
</feature>
<dbReference type="Pfam" id="PF00933">
    <property type="entry name" value="Glyco_hydro_3"/>
    <property type="match status" value="1"/>
</dbReference>
<proteinExistence type="inferred from homology"/>
<dbReference type="GO" id="GO:0045493">
    <property type="term" value="P:xylan catabolic process"/>
    <property type="evidence" value="ECO:0007669"/>
    <property type="project" value="InterPro"/>
</dbReference>
<dbReference type="EC" id="3.2.1.21" evidence="6"/>
<dbReference type="RefSeq" id="WP_006994318.1">
    <property type="nucleotide sequence ID" value="NZ_BAEP01000075.1"/>
</dbReference>
<evidence type="ECO:0000256" key="4">
    <source>
        <dbReference type="SAM" id="SignalP"/>
    </source>
</evidence>
<dbReference type="EMBL" id="BAEP01000075">
    <property type="protein sequence ID" value="GAC26167.1"/>
    <property type="molecule type" value="Genomic_DNA"/>
</dbReference>
<dbReference type="PANTHER" id="PTHR42721">
    <property type="entry name" value="SUGAR HYDROLASE-RELATED"/>
    <property type="match status" value="1"/>
</dbReference>
<dbReference type="AlphaFoldDB" id="K6Z700"/>
<evidence type="ECO:0000259" key="5">
    <source>
        <dbReference type="SMART" id="SM01217"/>
    </source>
</evidence>